<evidence type="ECO:0000313" key="2">
    <source>
        <dbReference type="Proteomes" id="UP000299102"/>
    </source>
</evidence>
<sequence>MYCVIIPDGPTVTAEIYSKRLTGMCEHPDINFCLQTESNVEHLRSSTTISIGYPRNPFLGIIRARVDPASKSGRCGPIKTGSHSVSVVDLDPLFLKIPKTSPGIFHCTQKSFKKVERQIRLQFGRNCTRRLRLTETEDGKLFVLCFRL</sequence>
<evidence type="ECO:0000313" key="1">
    <source>
        <dbReference type="EMBL" id="GBP85373.1"/>
    </source>
</evidence>
<reference evidence="1 2" key="1">
    <citation type="journal article" date="2019" name="Commun. Biol.">
        <title>The bagworm genome reveals a unique fibroin gene that provides high tensile strength.</title>
        <authorList>
            <person name="Kono N."/>
            <person name="Nakamura H."/>
            <person name="Ohtoshi R."/>
            <person name="Tomita M."/>
            <person name="Numata K."/>
            <person name="Arakawa K."/>
        </authorList>
    </citation>
    <scope>NUCLEOTIDE SEQUENCE [LARGE SCALE GENOMIC DNA]</scope>
</reference>
<dbReference type="AlphaFoldDB" id="A0A4C1ZE03"/>
<dbReference type="Proteomes" id="UP000299102">
    <property type="component" value="Unassembled WGS sequence"/>
</dbReference>
<accession>A0A4C1ZE03</accession>
<keyword evidence="2" id="KW-1185">Reference proteome</keyword>
<proteinExistence type="predicted"/>
<organism evidence="1 2">
    <name type="scientific">Eumeta variegata</name>
    <name type="common">Bagworm moth</name>
    <name type="synonym">Eumeta japonica</name>
    <dbReference type="NCBI Taxonomy" id="151549"/>
    <lineage>
        <taxon>Eukaryota</taxon>
        <taxon>Metazoa</taxon>
        <taxon>Ecdysozoa</taxon>
        <taxon>Arthropoda</taxon>
        <taxon>Hexapoda</taxon>
        <taxon>Insecta</taxon>
        <taxon>Pterygota</taxon>
        <taxon>Neoptera</taxon>
        <taxon>Endopterygota</taxon>
        <taxon>Lepidoptera</taxon>
        <taxon>Glossata</taxon>
        <taxon>Ditrysia</taxon>
        <taxon>Tineoidea</taxon>
        <taxon>Psychidae</taxon>
        <taxon>Oiketicinae</taxon>
        <taxon>Eumeta</taxon>
    </lineage>
</organism>
<dbReference type="EMBL" id="BGZK01001732">
    <property type="protein sequence ID" value="GBP85373.1"/>
    <property type="molecule type" value="Genomic_DNA"/>
</dbReference>
<protein>
    <submittedName>
        <fullName evidence="1">Uncharacterized protein</fullName>
    </submittedName>
</protein>
<gene>
    <name evidence="1" type="ORF">EVAR_90666_1</name>
</gene>
<comment type="caution">
    <text evidence="1">The sequence shown here is derived from an EMBL/GenBank/DDBJ whole genome shotgun (WGS) entry which is preliminary data.</text>
</comment>
<name>A0A4C1ZE03_EUMVA</name>